<evidence type="ECO:0000259" key="4">
    <source>
        <dbReference type="PROSITE" id="PS50995"/>
    </source>
</evidence>
<keyword evidence="3" id="KW-0804">Transcription</keyword>
<dbReference type="Gene3D" id="1.10.10.10">
    <property type="entry name" value="Winged helix-like DNA-binding domain superfamily/Winged helix DNA-binding domain"/>
    <property type="match status" value="1"/>
</dbReference>
<dbReference type="Proteomes" id="UP000721045">
    <property type="component" value="Unassembled WGS sequence"/>
</dbReference>
<accession>A0A930RBB4</accession>
<proteinExistence type="predicted"/>
<dbReference type="GO" id="GO:0003700">
    <property type="term" value="F:DNA-binding transcription factor activity"/>
    <property type="evidence" value="ECO:0007669"/>
    <property type="project" value="InterPro"/>
</dbReference>
<evidence type="ECO:0000256" key="2">
    <source>
        <dbReference type="ARBA" id="ARBA00023125"/>
    </source>
</evidence>
<evidence type="ECO:0000256" key="3">
    <source>
        <dbReference type="ARBA" id="ARBA00023163"/>
    </source>
</evidence>
<dbReference type="EMBL" id="JABZYP010000004">
    <property type="protein sequence ID" value="MBF1712517.1"/>
    <property type="molecule type" value="Genomic_DNA"/>
</dbReference>
<name>A0A930RBB4_STRIT</name>
<dbReference type="InterPro" id="IPR036390">
    <property type="entry name" value="WH_DNA-bd_sf"/>
</dbReference>
<dbReference type="PANTHER" id="PTHR42756:SF1">
    <property type="entry name" value="TRANSCRIPTIONAL REPRESSOR OF EMRAB OPERON"/>
    <property type="match status" value="1"/>
</dbReference>
<keyword evidence="1" id="KW-0805">Transcription regulation</keyword>
<comment type="caution">
    <text evidence="5">The sequence shown here is derived from an EMBL/GenBank/DDBJ whole genome shotgun (WGS) entry which is preliminary data.</text>
</comment>
<sequence>MNKKELYSFNQLFQSFIQAYLQLEKQQHWIKPFKNLTLAEVHTIVEIGKNNKVSMIELSKLQNISRSAISQMIKRLETKYLVKKLPSRTSKIGYQLVLTDTGQKILKIHKEQQQYLSQELLKILNHYPPEIIDSFENLMKETKLLWETLPWLD</sequence>
<reference evidence="5" key="1">
    <citation type="submission" date="2020-04" db="EMBL/GenBank/DDBJ databases">
        <title>Deep metagenomics examines the oral microbiome during advanced dental caries in children, revealing novel taxa and co-occurrences with host molecules.</title>
        <authorList>
            <person name="Baker J.L."/>
            <person name="Morton J.T."/>
            <person name="Dinis M."/>
            <person name="Alvarez R."/>
            <person name="Tran N.C."/>
            <person name="Knight R."/>
            <person name="Edlund A."/>
        </authorList>
    </citation>
    <scope>NUCLEOTIDE SEQUENCE</scope>
    <source>
        <strain evidence="5">JCVI_23_bin.22</strain>
    </source>
</reference>
<protein>
    <submittedName>
        <fullName evidence="5">MarR family transcriptional regulator</fullName>
    </submittedName>
</protein>
<dbReference type="PROSITE" id="PS50995">
    <property type="entry name" value="HTH_MARR_2"/>
    <property type="match status" value="1"/>
</dbReference>
<dbReference type="SMART" id="SM00347">
    <property type="entry name" value="HTH_MARR"/>
    <property type="match status" value="1"/>
</dbReference>
<organism evidence="5 6">
    <name type="scientific">Streptococcus intermedius</name>
    <dbReference type="NCBI Taxonomy" id="1338"/>
    <lineage>
        <taxon>Bacteria</taxon>
        <taxon>Bacillati</taxon>
        <taxon>Bacillota</taxon>
        <taxon>Bacilli</taxon>
        <taxon>Lactobacillales</taxon>
        <taxon>Streptococcaceae</taxon>
        <taxon>Streptococcus</taxon>
        <taxon>Streptococcus anginosus group</taxon>
    </lineage>
</organism>
<dbReference type="InterPro" id="IPR036388">
    <property type="entry name" value="WH-like_DNA-bd_sf"/>
</dbReference>
<gene>
    <name evidence="5" type="ORF">HXO88_02065</name>
</gene>
<dbReference type="SUPFAM" id="SSF46785">
    <property type="entry name" value="Winged helix' DNA-binding domain"/>
    <property type="match status" value="1"/>
</dbReference>
<dbReference type="GO" id="GO:0003677">
    <property type="term" value="F:DNA binding"/>
    <property type="evidence" value="ECO:0007669"/>
    <property type="project" value="UniProtKB-KW"/>
</dbReference>
<keyword evidence="2" id="KW-0238">DNA-binding</keyword>
<feature type="domain" description="HTH marR-type" evidence="4">
    <location>
        <begin position="9"/>
        <end position="144"/>
    </location>
</feature>
<dbReference type="Pfam" id="PF12802">
    <property type="entry name" value="MarR_2"/>
    <property type="match status" value="1"/>
</dbReference>
<evidence type="ECO:0000256" key="1">
    <source>
        <dbReference type="ARBA" id="ARBA00023015"/>
    </source>
</evidence>
<dbReference type="InterPro" id="IPR000835">
    <property type="entry name" value="HTH_MarR-typ"/>
</dbReference>
<dbReference type="AlphaFoldDB" id="A0A930RBB4"/>
<evidence type="ECO:0000313" key="5">
    <source>
        <dbReference type="EMBL" id="MBF1712517.1"/>
    </source>
</evidence>
<dbReference type="PANTHER" id="PTHR42756">
    <property type="entry name" value="TRANSCRIPTIONAL REGULATOR, MARR"/>
    <property type="match status" value="1"/>
</dbReference>
<evidence type="ECO:0000313" key="6">
    <source>
        <dbReference type="Proteomes" id="UP000721045"/>
    </source>
</evidence>